<reference evidence="1" key="1">
    <citation type="journal article" date="2020" name="mSystems">
        <title>Genome- and Community-Level Interaction Insights into Carbon Utilization and Element Cycling Functions of Hydrothermarchaeota in Hydrothermal Sediment.</title>
        <authorList>
            <person name="Zhou Z."/>
            <person name="Liu Y."/>
            <person name="Xu W."/>
            <person name="Pan J."/>
            <person name="Luo Z.H."/>
            <person name="Li M."/>
        </authorList>
    </citation>
    <scope>NUCLEOTIDE SEQUENCE [LARGE SCALE GENOMIC DNA]</scope>
    <source>
        <strain evidence="1">SpSt-780</strain>
    </source>
</reference>
<organism evidence="1">
    <name type="scientific">candidate division WOR-3 bacterium</name>
    <dbReference type="NCBI Taxonomy" id="2052148"/>
    <lineage>
        <taxon>Bacteria</taxon>
        <taxon>Bacteria division WOR-3</taxon>
    </lineage>
</organism>
<evidence type="ECO:0008006" key="2">
    <source>
        <dbReference type="Google" id="ProtNLM"/>
    </source>
</evidence>
<dbReference type="AlphaFoldDB" id="A0A7C4YI85"/>
<evidence type="ECO:0000313" key="1">
    <source>
        <dbReference type="EMBL" id="HGW92507.1"/>
    </source>
</evidence>
<proteinExistence type="predicted"/>
<dbReference type="EMBL" id="DTHG01000099">
    <property type="protein sequence ID" value="HGW92507.1"/>
    <property type="molecule type" value="Genomic_DNA"/>
</dbReference>
<gene>
    <name evidence="1" type="ORF">ENV67_08235</name>
</gene>
<sequence>MKYLFLVFAFLPISVFSQEMMEENEIAMAPHGPMMMEMAEELGLGGELKAKVEDLWFQHQKEMLDARYQIEKKQMEIMELLRSDDFTIEKFQSKWKELQQLKNDMELKMLNFKISVYKLLPKEKAKDGRMWLFGGGEKKKIIKKFMEMREEKEIQEHKCPKEGGK</sequence>
<dbReference type="Gene3D" id="1.20.120.1490">
    <property type="match status" value="1"/>
</dbReference>
<protein>
    <recommendedName>
        <fullName evidence="2">Periplasmic heavy metal sensor</fullName>
    </recommendedName>
</protein>
<comment type="caution">
    <text evidence="1">The sequence shown here is derived from an EMBL/GenBank/DDBJ whole genome shotgun (WGS) entry which is preliminary data.</text>
</comment>
<accession>A0A7C4YI85</accession>
<name>A0A7C4YI85_UNCW3</name>